<gene>
    <name evidence="3" type="ORF">C1645_562928</name>
</gene>
<dbReference type="PROSITE" id="PS50217">
    <property type="entry name" value="BZIP"/>
    <property type="match status" value="1"/>
</dbReference>
<dbReference type="GO" id="GO:0003700">
    <property type="term" value="F:DNA-binding transcription factor activity"/>
    <property type="evidence" value="ECO:0007669"/>
    <property type="project" value="InterPro"/>
</dbReference>
<evidence type="ECO:0000259" key="2">
    <source>
        <dbReference type="PROSITE" id="PS50217"/>
    </source>
</evidence>
<dbReference type="Gene3D" id="1.20.5.170">
    <property type="match status" value="1"/>
</dbReference>
<dbReference type="InterPro" id="IPR004827">
    <property type="entry name" value="bZIP"/>
</dbReference>
<organism evidence="3 4">
    <name type="scientific">Glomus cerebriforme</name>
    <dbReference type="NCBI Taxonomy" id="658196"/>
    <lineage>
        <taxon>Eukaryota</taxon>
        <taxon>Fungi</taxon>
        <taxon>Fungi incertae sedis</taxon>
        <taxon>Mucoromycota</taxon>
        <taxon>Glomeromycotina</taxon>
        <taxon>Glomeromycetes</taxon>
        <taxon>Glomerales</taxon>
        <taxon>Glomeraceae</taxon>
        <taxon>Glomus</taxon>
    </lineage>
</organism>
<evidence type="ECO:0000256" key="1">
    <source>
        <dbReference type="SAM" id="MobiDB-lite"/>
    </source>
</evidence>
<sequence>MPSERSPLDSSSKSTKRNNYEEQCYQQIDNPISNCNNNAINKISSTKGHSSVDTFNGSDPMSQIVLQDRRHRNLLASKKYRAKKQQLEREKNEMIQSLSDENESLKRRVQELEFENKSLKEIMNRLTTSSAASILDDNKVMTVRERLCKMGDN</sequence>
<feature type="region of interest" description="Disordered" evidence="1">
    <location>
        <begin position="83"/>
        <end position="104"/>
    </location>
</feature>
<dbReference type="CDD" id="cd14705">
    <property type="entry name" value="bZIP_Zip1"/>
    <property type="match status" value="1"/>
</dbReference>
<comment type="caution">
    <text evidence="3">The sequence shown here is derived from an EMBL/GenBank/DDBJ whole genome shotgun (WGS) entry which is preliminary data.</text>
</comment>
<proteinExistence type="predicted"/>
<dbReference type="EMBL" id="QKYT01000802">
    <property type="protein sequence ID" value="RIA81410.1"/>
    <property type="molecule type" value="Genomic_DNA"/>
</dbReference>
<protein>
    <recommendedName>
        <fullName evidence="2">BZIP domain-containing protein</fullName>
    </recommendedName>
</protein>
<dbReference type="Proteomes" id="UP000265703">
    <property type="component" value="Unassembled WGS sequence"/>
</dbReference>
<feature type="domain" description="BZIP" evidence="2">
    <location>
        <begin position="67"/>
        <end position="126"/>
    </location>
</feature>
<dbReference type="Pfam" id="PF07716">
    <property type="entry name" value="bZIP_2"/>
    <property type="match status" value="1"/>
</dbReference>
<accession>A0A397S4U1</accession>
<evidence type="ECO:0000313" key="4">
    <source>
        <dbReference type="Proteomes" id="UP000265703"/>
    </source>
</evidence>
<dbReference type="InterPro" id="IPR046347">
    <property type="entry name" value="bZIP_sf"/>
</dbReference>
<dbReference type="SUPFAM" id="SSF57959">
    <property type="entry name" value="Leucine zipper domain"/>
    <property type="match status" value="1"/>
</dbReference>
<feature type="region of interest" description="Disordered" evidence="1">
    <location>
        <begin position="1"/>
        <end position="22"/>
    </location>
</feature>
<evidence type="ECO:0000313" key="3">
    <source>
        <dbReference type="EMBL" id="RIA81410.1"/>
    </source>
</evidence>
<name>A0A397S4U1_9GLOM</name>
<dbReference type="AlphaFoldDB" id="A0A397S4U1"/>
<dbReference type="OrthoDB" id="1939598at2759"/>
<reference evidence="3 4" key="1">
    <citation type="submission" date="2018-06" db="EMBL/GenBank/DDBJ databases">
        <title>Comparative genomics reveals the genomic features of Rhizophagus irregularis, R. cerebriforme, R. diaphanum and Gigaspora rosea, and their symbiotic lifestyle signature.</title>
        <authorList>
            <person name="Morin E."/>
            <person name="San Clemente H."/>
            <person name="Chen E.C.H."/>
            <person name="De La Providencia I."/>
            <person name="Hainaut M."/>
            <person name="Kuo A."/>
            <person name="Kohler A."/>
            <person name="Murat C."/>
            <person name="Tang N."/>
            <person name="Roy S."/>
            <person name="Loubradou J."/>
            <person name="Henrissat B."/>
            <person name="Grigoriev I.V."/>
            <person name="Corradi N."/>
            <person name="Roux C."/>
            <person name="Martin F.M."/>
        </authorList>
    </citation>
    <scope>NUCLEOTIDE SEQUENCE [LARGE SCALE GENOMIC DNA]</scope>
    <source>
        <strain evidence="3 4">DAOM 227022</strain>
    </source>
</reference>
<keyword evidence="4" id="KW-1185">Reference proteome</keyword>